<keyword evidence="2" id="KW-1185">Reference proteome</keyword>
<accession>A0A9P6ZME8</accession>
<organism evidence="1 2">
    <name type="scientific">Suillus placidus</name>
    <dbReference type="NCBI Taxonomy" id="48579"/>
    <lineage>
        <taxon>Eukaryota</taxon>
        <taxon>Fungi</taxon>
        <taxon>Dikarya</taxon>
        <taxon>Basidiomycota</taxon>
        <taxon>Agaricomycotina</taxon>
        <taxon>Agaricomycetes</taxon>
        <taxon>Agaricomycetidae</taxon>
        <taxon>Boletales</taxon>
        <taxon>Suillineae</taxon>
        <taxon>Suillaceae</taxon>
        <taxon>Suillus</taxon>
    </lineage>
</organism>
<dbReference type="EMBL" id="JABBWD010000054">
    <property type="protein sequence ID" value="KAG1772237.1"/>
    <property type="molecule type" value="Genomic_DNA"/>
</dbReference>
<protein>
    <submittedName>
        <fullName evidence="1">Uncharacterized protein</fullName>
    </submittedName>
</protein>
<reference evidence="1" key="1">
    <citation type="journal article" date="2020" name="New Phytol.">
        <title>Comparative genomics reveals dynamic genome evolution in host specialist ectomycorrhizal fungi.</title>
        <authorList>
            <person name="Lofgren L.A."/>
            <person name="Nguyen N.H."/>
            <person name="Vilgalys R."/>
            <person name="Ruytinx J."/>
            <person name="Liao H.L."/>
            <person name="Branco S."/>
            <person name="Kuo A."/>
            <person name="LaButti K."/>
            <person name="Lipzen A."/>
            <person name="Andreopoulos W."/>
            <person name="Pangilinan J."/>
            <person name="Riley R."/>
            <person name="Hundley H."/>
            <person name="Na H."/>
            <person name="Barry K."/>
            <person name="Grigoriev I.V."/>
            <person name="Stajich J.E."/>
            <person name="Kennedy P.G."/>
        </authorList>
    </citation>
    <scope>NUCLEOTIDE SEQUENCE</scope>
    <source>
        <strain evidence="1">DOB743</strain>
    </source>
</reference>
<name>A0A9P6ZME8_9AGAM</name>
<gene>
    <name evidence="1" type="ORF">EV702DRAFT_1201625</name>
</gene>
<dbReference type="Proteomes" id="UP000714275">
    <property type="component" value="Unassembled WGS sequence"/>
</dbReference>
<sequence>MAFGVQRNGFTSMLIVNGAALVKACFNSLCKLVEGSRTVLMAQMTELKHDSLKVDGVIRRVYWKIVVFADRMINTIYPCHDEVTLISPETKRKYNRKYEAKFTPEEKEKRRKAQAACKRKLRAARKLRGASPTITSGTSGPDYPPPLASLASGCHSMLNQHLNVDHASGMQGIQVPEDPETVTWSDGHITVLPTVMREGQNVLKEDAELTKKLAEVPTSKPGSEFVAHFDFHHTSRD</sequence>
<dbReference type="AlphaFoldDB" id="A0A9P6ZME8"/>
<proteinExistence type="predicted"/>
<comment type="caution">
    <text evidence="1">The sequence shown here is derived from an EMBL/GenBank/DDBJ whole genome shotgun (WGS) entry which is preliminary data.</text>
</comment>
<evidence type="ECO:0000313" key="1">
    <source>
        <dbReference type="EMBL" id="KAG1772237.1"/>
    </source>
</evidence>
<evidence type="ECO:0000313" key="2">
    <source>
        <dbReference type="Proteomes" id="UP000714275"/>
    </source>
</evidence>
<dbReference type="OrthoDB" id="4161428at2759"/>